<gene>
    <name evidence="1" type="ORF">ABIC20_003429</name>
</gene>
<evidence type="ECO:0000313" key="2">
    <source>
        <dbReference type="Proteomes" id="UP001549119"/>
    </source>
</evidence>
<organism evidence="1 2">
    <name type="scientific">Methylobacterium radiotolerans</name>
    <dbReference type="NCBI Taxonomy" id="31998"/>
    <lineage>
        <taxon>Bacteria</taxon>
        <taxon>Pseudomonadati</taxon>
        <taxon>Pseudomonadota</taxon>
        <taxon>Alphaproteobacteria</taxon>
        <taxon>Hyphomicrobiales</taxon>
        <taxon>Methylobacteriaceae</taxon>
        <taxon>Methylobacterium</taxon>
    </lineage>
</organism>
<dbReference type="Proteomes" id="UP001549119">
    <property type="component" value="Unassembled WGS sequence"/>
</dbReference>
<sequence>MTRAQERLAARQAATARQELDGYERDLAAWQPEPPEGILPWAHQAYRHGLLAARDDLRRELGLAPAATAITTATHEARG</sequence>
<keyword evidence="2" id="KW-1185">Reference proteome</keyword>
<evidence type="ECO:0000313" key="1">
    <source>
        <dbReference type="EMBL" id="MET3866120.1"/>
    </source>
</evidence>
<dbReference type="RefSeq" id="WP_043074439.1">
    <property type="nucleotide sequence ID" value="NZ_JAZBNP010000001.1"/>
</dbReference>
<accession>A0ABV2NI07</accession>
<comment type="caution">
    <text evidence="1">The sequence shown here is derived from an EMBL/GenBank/DDBJ whole genome shotgun (WGS) entry which is preliminary data.</text>
</comment>
<proteinExistence type="predicted"/>
<name>A0ABV2NI07_9HYPH</name>
<dbReference type="EMBL" id="JBEPNW010000002">
    <property type="protein sequence ID" value="MET3866120.1"/>
    <property type="molecule type" value="Genomic_DNA"/>
</dbReference>
<protein>
    <submittedName>
        <fullName evidence="1">Uncharacterized protein</fullName>
    </submittedName>
</protein>
<reference evidence="1 2" key="1">
    <citation type="submission" date="2024-06" db="EMBL/GenBank/DDBJ databases">
        <title>Genomics of switchgrass bacterial isolates.</title>
        <authorList>
            <person name="Shade A."/>
        </authorList>
    </citation>
    <scope>NUCLEOTIDE SEQUENCE [LARGE SCALE GENOMIC DNA]</scope>
    <source>
        <strain evidence="1 2">PvP084</strain>
    </source>
</reference>